<dbReference type="Proteomes" id="UP001580407">
    <property type="component" value="Unassembled WGS sequence"/>
</dbReference>
<sequence length="608" mass="69309">MDNNMAAQLLGTLQAGREGIAYLENCIQQGELNLSDLVILDNLSEMLCALESSILQSSPPNRVKEINANILYYIERLKENAIHDNVDVFLYDFRFHFLSLFRILEFEIAYVVENFVNKQNYPHLYPEVGEVDHNTIARRGQEAKCKVSVILLAYNNLSYTRDCVESILMNTDDVDYELILVDNGSTDGTKEYFDSIPGAKVIHLKYNVHLVKGFNIGLMAAEGKYSAAVCNDFIFTPNWLKNLMICIESDQKIGFVSPGATSISNMQQIDIPFVSKADFQEKARQYNISNPAKWEERVVLLPNVLCCPTALLERIGYYDTRYYRGEFLDDDISFRIRRSGYKLIYCADTVTHHYGSLTTTSDHLTNSMEEGRQTFIDRYGLDAWMDARMHPAYMHFDYPSLSEVKSILGVDAKCGATLIQIKNRIWATHGIKPKVSFCTFDQKYMTDLYSISHDVLLLDKLLDLPAELHDKYDLVFIEKPLNHFSEDLDMIFSKLAKVMNAGARLIFMVSNSISIETIYEMLNSSSAVHNRKIYNRDMLLLQARSNGFEAVSVINTMSDRSPVTNQIVEGIAMLLAGGREVEAKHVESLLKMDYGLYQMNYRANSNAF</sequence>
<evidence type="ECO:0000256" key="1">
    <source>
        <dbReference type="ARBA" id="ARBA00004776"/>
    </source>
</evidence>
<dbReference type="InterPro" id="IPR029063">
    <property type="entry name" value="SAM-dependent_MTases_sf"/>
</dbReference>
<keyword evidence="3 6" id="KW-0328">Glycosyltransferase</keyword>
<evidence type="ECO:0000256" key="4">
    <source>
        <dbReference type="ARBA" id="ARBA00022679"/>
    </source>
</evidence>
<evidence type="ECO:0000313" key="6">
    <source>
        <dbReference type="EMBL" id="MFB5682187.1"/>
    </source>
</evidence>
<dbReference type="InterPro" id="IPR029044">
    <property type="entry name" value="Nucleotide-diphossugar_trans"/>
</dbReference>
<name>A0ABV5B909_9BACL</name>
<organism evidence="6 7">
    <name type="scientific">Paenibacillus terreus</name>
    <dbReference type="NCBI Taxonomy" id="1387834"/>
    <lineage>
        <taxon>Bacteria</taxon>
        <taxon>Bacillati</taxon>
        <taxon>Bacillota</taxon>
        <taxon>Bacilli</taxon>
        <taxon>Bacillales</taxon>
        <taxon>Paenibacillaceae</taxon>
        <taxon>Paenibacillus</taxon>
    </lineage>
</organism>
<dbReference type="RefSeq" id="WP_375525944.1">
    <property type="nucleotide sequence ID" value="NZ_JBHILM010000015.1"/>
</dbReference>
<gene>
    <name evidence="6" type="ORF">ACE3NQ_14780</name>
</gene>
<dbReference type="SUPFAM" id="SSF53335">
    <property type="entry name" value="S-adenosyl-L-methionine-dependent methyltransferases"/>
    <property type="match status" value="1"/>
</dbReference>
<dbReference type="InterPro" id="IPR001173">
    <property type="entry name" value="Glyco_trans_2-like"/>
</dbReference>
<evidence type="ECO:0000256" key="2">
    <source>
        <dbReference type="ARBA" id="ARBA00006739"/>
    </source>
</evidence>
<dbReference type="EC" id="2.4.-.-" evidence="6"/>
<dbReference type="Gene3D" id="3.40.50.150">
    <property type="entry name" value="Vaccinia Virus protein VP39"/>
    <property type="match status" value="1"/>
</dbReference>
<protein>
    <submittedName>
        <fullName evidence="6">Glycosyltransferase family 2 protein</fullName>
        <ecNumber evidence="6">2.4.-.-</ecNumber>
    </submittedName>
</protein>
<comment type="caution">
    <text evidence="6">The sequence shown here is derived from an EMBL/GenBank/DDBJ whole genome shotgun (WGS) entry which is preliminary data.</text>
</comment>
<comment type="pathway">
    <text evidence="1">Cell wall biogenesis; cell wall polysaccharide biosynthesis.</text>
</comment>
<dbReference type="Gene3D" id="3.90.550.10">
    <property type="entry name" value="Spore Coat Polysaccharide Biosynthesis Protein SpsA, Chain A"/>
    <property type="match status" value="1"/>
</dbReference>
<dbReference type="Pfam" id="PF00535">
    <property type="entry name" value="Glycos_transf_2"/>
    <property type="match status" value="1"/>
</dbReference>
<reference evidence="6 7" key="1">
    <citation type="submission" date="2024-09" db="EMBL/GenBank/DDBJ databases">
        <authorList>
            <person name="Ruan L."/>
        </authorList>
    </citation>
    <scope>NUCLEOTIDE SEQUENCE [LARGE SCALE GENOMIC DNA]</scope>
    <source>
        <strain evidence="6 7">D33</strain>
    </source>
</reference>
<keyword evidence="7" id="KW-1185">Reference proteome</keyword>
<dbReference type="PANTHER" id="PTHR43179">
    <property type="entry name" value="RHAMNOSYLTRANSFERASE WBBL"/>
    <property type="match status" value="1"/>
</dbReference>
<proteinExistence type="inferred from homology"/>
<comment type="similarity">
    <text evidence="2">Belongs to the glycosyltransferase 2 family.</text>
</comment>
<accession>A0ABV5B909</accession>
<keyword evidence="4 6" id="KW-0808">Transferase</keyword>
<feature type="domain" description="Glycosyltransferase 2-like" evidence="5">
    <location>
        <begin position="148"/>
        <end position="252"/>
    </location>
</feature>
<dbReference type="GO" id="GO:0016757">
    <property type="term" value="F:glycosyltransferase activity"/>
    <property type="evidence" value="ECO:0007669"/>
    <property type="project" value="UniProtKB-KW"/>
</dbReference>
<evidence type="ECO:0000313" key="7">
    <source>
        <dbReference type="Proteomes" id="UP001580407"/>
    </source>
</evidence>
<evidence type="ECO:0000259" key="5">
    <source>
        <dbReference type="Pfam" id="PF00535"/>
    </source>
</evidence>
<dbReference type="EMBL" id="JBHILM010000015">
    <property type="protein sequence ID" value="MFB5682187.1"/>
    <property type="molecule type" value="Genomic_DNA"/>
</dbReference>
<dbReference type="SUPFAM" id="SSF53448">
    <property type="entry name" value="Nucleotide-diphospho-sugar transferases"/>
    <property type="match status" value="1"/>
</dbReference>
<evidence type="ECO:0000256" key="3">
    <source>
        <dbReference type="ARBA" id="ARBA00022676"/>
    </source>
</evidence>
<dbReference type="PANTHER" id="PTHR43179:SF12">
    <property type="entry name" value="GALACTOFURANOSYLTRANSFERASE GLFT2"/>
    <property type="match status" value="1"/>
</dbReference>